<dbReference type="Proteomes" id="UP001163835">
    <property type="component" value="Unassembled WGS sequence"/>
</dbReference>
<organism evidence="1 2">
    <name type="scientific">Lentinula aff. lateritia</name>
    <dbReference type="NCBI Taxonomy" id="2804960"/>
    <lineage>
        <taxon>Eukaryota</taxon>
        <taxon>Fungi</taxon>
        <taxon>Dikarya</taxon>
        <taxon>Basidiomycota</taxon>
        <taxon>Agaricomycotina</taxon>
        <taxon>Agaricomycetes</taxon>
        <taxon>Agaricomycetidae</taxon>
        <taxon>Agaricales</taxon>
        <taxon>Marasmiineae</taxon>
        <taxon>Omphalotaceae</taxon>
        <taxon>Lentinula</taxon>
    </lineage>
</organism>
<keyword evidence="2" id="KW-1185">Reference proteome</keyword>
<protein>
    <submittedName>
        <fullName evidence="1">Uncharacterized protein</fullName>
    </submittedName>
</protein>
<accession>A0ACC1TTX4</accession>
<proteinExistence type="predicted"/>
<name>A0ACC1TTX4_9AGAR</name>
<sequence>MSPIEEFESTLKEVVQARRLSASKMTKLTELAMKLMKDDTKLVSILYRTHKSLSATAKVSSLYIFDALARAAKHQVNKQNLFGDINAPEGNCATFLLKLQGILDGLFKDMVLSGTPEAKEKTKKVLDIWVKGNTFPSTMLSQLADVLKDTVKGAYHNSCQSTAKAVVSSDPRIAAAQSSASANTPTPPPASTTPPFPPTSLSSTHIPALSTPLDPQSKILALLTQAINVGAASTSNQASSSAGPAPIPSAGPQLDVAQAQLALLQQLTQTAQLGSNMSYSNTGPISVTTDVNANRLYGDDTSGYSSLPGGSPRNRYGSPDDDFRPDGRGGSKVYRGGRGRWNEGRGKRDGRDHFRDRDRGAKRSRSRSPPSRYGARREIKPYSPPRRPLPAVRESFDTGDSQDNAGNSEKDEFGRDARSQAPESLKDAAEPQIGIHDVAQTTAAAPSPMQPPVTMAPIAPPNSISTPSASKTVPHNPSLEQFNVATFDFTNPESWEALGKMWLVSYGTMPTTEQLMQFVMFAGASADPSQMISQHSWDQSGWDGTGNSYMDTQSVSMGGMNGGMGYEGNHLQGQSTANGNWKAGGDPRVAHQSKSNAEEPSTEKRGGGMRKVGDKWIFVREADSPAL</sequence>
<evidence type="ECO:0000313" key="2">
    <source>
        <dbReference type="Proteomes" id="UP001163835"/>
    </source>
</evidence>
<evidence type="ECO:0000313" key="1">
    <source>
        <dbReference type="EMBL" id="KAJ3808023.1"/>
    </source>
</evidence>
<gene>
    <name evidence="1" type="ORF">F5876DRAFT_79140</name>
</gene>
<comment type="caution">
    <text evidence="1">The sequence shown here is derived from an EMBL/GenBank/DDBJ whole genome shotgun (WGS) entry which is preliminary data.</text>
</comment>
<dbReference type="EMBL" id="MU795254">
    <property type="protein sequence ID" value="KAJ3808023.1"/>
    <property type="molecule type" value="Genomic_DNA"/>
</dbReference>
<reference evidence="1" key="1">
    <citation type="submission" date="2022-09" db="EMBL/GenBank/DDBJ databases">
        <title>A Global Phylogenomic Analysis of the Shiitake Genus Lentinula.</title>
        <authorList>
            <consortium name="DOE Joint Genome Institute"/>
            <person name="Sierra-Patev S."/>
            <person name="Min B."/>
            <person name="Naranjo-Ortiz M."/>
            <person name="Looney B."/>
            <person name="Konkel Z."/>
            <person name="Slot J.C."/>
            <person name="Sakamoto Y."/>
            <person name="Steenwyk J.L."/>
            <person name="Rokas A."/>
            <person name="Carro J."/>
            <person name="Camarero S."/>
            <person name="Ferreira P."/>
            <person name="Molpeceres G."/>
            <person name="Ruiz-Duenas F.J."/>
            <person name="Serrano A."/>
            <person name="Henrissat B."/>
            <person name="Drula E."/>
            <person name="Hughes K.W."/>
            <person name="Mata J.L."/>
            <person name="Ishikawa N.K."/>
            <person name="Vargas-Isla R."/>
            <person name="Ushijima S."/>
            <person name="Smith C.A."/>
            <person name="Ahrendt S."/>
            <person name="Andreopoulos W."/>
            <person name="He G."/>
            <person name="Labutti K."/>
            <person name="Lipzen A."/>
            <person name="Ng V."/>
            <person name="Riley R."/>
            <person name="Sandor L."/>
            <person name="Barry K."/>
            <person name="Martinez A.T."/>
            <person name="Xiao Y."/>
            <person name="Gibbons J.G."/>
            <person name="Terashima K."/>
            <person name="Grigoriev I.V."/>
            <person name="Hibbett D.S."/>
        </authorList>
    </citation>
    <scope>NUCLEOTIDE SEQUENCE</scope>
    <source>
        <strain evidence="1">TMI1499</strain>
    </source>
</reference>